<dbReference type="OrthoDB" id="280897at2"/>
<feature type="chain" id="PRO_5010372879" description="Cytochrome c domain-containing protein" evidence="1">
    <location>
        <begin position="31"/>
        <end position="595"/>
    </location>
</feature>
<reference evidence="2 3" key="1">
    <citation type="submission" date="2016-10" db="EMBL/GenBank/DDBJ databases">
        <title>Pseudoalteromonas amylolytica sp. nov., isolated from the surface seawater.</title>
        <authorList>
            <person name="Wu Y.-H."/>
            <person name="Cheng H."/>
            <person name="Jin X.-B."/>
            <person name="Wang C.-S."/>
            <person name="Xu X.-W."/>
        </authorList>
    </citation>
    <scope>NUCLEOTIDE SEQUENCE [LARGE SCALE GENOMIC DNA]</scope>
    <source>
        <strain evidence="2 3">JCM 12483</strain>
    </source>
</reference>
<dbReference type="EMBL" id="MNAN01000009">
    <property type="protein sequence ID" value="OHU97660.1"/>
    <property type="molecule type" value="Genomic_DNA"/>
</dbReference>
<evidence type="ECO:0000256" key="1">
    <source>
        <dbReference type="SAM" id="SignalP"/>
    </source>
</evidence>
<dbReference type="AlphaFoldDB" id="A0A1S1N8L8"/>
<name>A0A1S1N8L8_9GAMM</name>
<dbReference type="Proteomes" id="UP000180253">
    <property type="component" value="Unassembled WGS sequence"/>
</dbReference>
<dbReference type="STRING" id="327939.BIW53_00800"/>
<proteinExistence type="predicted"/>
<accession>A0A1S1N8L8</accession>
<comment type="caution">
    <text evidence="2">The sequence shown here is derived from an EMBL/GenBank/DDBJ whole genome shotgun (WGS) entry which is preliminary data.</text>
</comment>
<keyword evidence="3" id="KW-1185">Reference proteome</keyword>
<evidence type="ECO:0000313" key="2">
    <source>
        <dbReference type="EMBL" id="OHU97660.1"/>
    </source>
</evidence>
<sequence length="595" mass="64253">MNTQVKGLTKLISQAALSGALIMCSSIVLAQSFPGGAAITPTDLTATPAQLPAPPPKYQLDDPISHEEFARFAWRQFIYLNSPTKKSNSGPTDVSPVVRGTVDPDASFVTSGNPRFYHSGKSSTDNFSSNILLWESYAHRSELFPKEAKASGNFPTLLPQYDLLNVSVSSNQARFNNLDESSQIGQNKIFFPKNGSTPSTNPYDDYEVLFEAKVNQTEYDYIKGLNVTVGQPLESFDLPNETIEIKAAWRVLSDELAQSGRYHTAEAVYYKGEESALEPHVATFGLIGLHIIRKMENYEAFVFSTFEHVDNLKKPNGADTGLYFYTTYNQLSYQSTVSSTPHAIVNTGTNLVQLPLPKAGEITPANGYDFINGNYTQPTDTSAGPIKVVQPPTITNAVISVNQEVKNAMAQSGQFGNSVWQYYQLKGVQPLPANEDSSVAGKANPLTKDFFLANNVIESSQPGIQLFKGGAPGPLPQPPNTVNCDKPVPASGQPSVNCLPNPRAGDTAANIQNVPNLVVPGVSHGEQNNIVMGGCMGCHGQSKYTNAGGTKSSIFSFLISKDNLESRGGFKAEAFDQNGISLSTAAQKYMATQSK</sequence>
<keyword evidence="1" id="KW-0732">Signal</keyword>
<dbReference type="RefSeq" id="WP_070989712.1">
    <property type="nucleotide sequence ID" value="NZ_CBCSHD010000002.1"/>
</dbReference>
<gene>
    <name evidence="2" type="ORF">BIW53_00800</name>
</gene>
<evidence type="ECO:0008006" key="4">
    <source>
        <dbReference type="Google" id="ProtNLM"/>
    </source>
</evidence>
<protein>
    <recommendedName>
        <fullName evidence="4">Cytochrome c domain-containing protein</fullName>
    </recommendedName>
</protein>
<feature type="signal peptide" evidence="1">
    <location>
        <begin position="1"/>
        <end position="30"/>
    </location>
</feature>
<evidence type="ECO:0000313" key="3">
    <source>
        <dbReference type="Proteomes" id="UP000180253"/>
    </source>
</evidence>
<organism evidence="2 3">
    <name type="scientific">Pseudoalteromonas byunsanensis</name>
    <dbReference type="NCBI Taxonomy" id="327939"/>
    <lineage>
        <taxon>Bacteria</taxon>
        <taxon>Pseudomonadati</taxon>
        <taxon>Pseudomonadota</taxon>
        <taxon>Gammaproteobacteria</taxon>
        <taxon>Alteromonadales</taxon>
        <taxon>Pseudoalteromonadaceae</taxon>
        <taxon>Pseudoalteromonas</taxon>
    </lineage>
</organism>